<protein>
    <submittedName>
        <fullName evidence="1">Uncharacterized protein</fullName>
    </submittedName>
</protein>
<dbReference type="Proteomes" id="UP001234297">
    <property type="component" value="Chromosome 5"/>
</dbReference>
<keyword evidence="2" id="KW-1185">Reference proteome</keyword>
<name>A0ACC2M953_PERAE</name>
<accession>A0ACC2M953</accession>
<reference evidence="1 2" key="1">
    <citation type="journal article" date="2022" name="Hortic Res">
        <title>A haplotype resolved chromosomal level avocado genome allows analysis of novel avocado genes.</title>
        <authorList>
            <person name="Nath O."/>
            <person name="Fletcher S.J."/>
            <person name="Hayward A."/>
            <person name="Shaw L.M."/>
            <person name="Masouleh A.K."/>
            <person name="Furtado A."/>
            <person name="Henry R.J."/>
            <person name="Mitter N."/>
        </authorList>
    </citation>
    <scope>NUCLEOTIDE SEQUENCE [LARGE SCALE GENOMIC DNA]</scope>
    <source>
        <strain evidence="2">cv. Hass</strain>
    </source>
</reference>
<gene>
    <name evidence="1" type="ORF">MRB53_018550</name>
</gene>
<proteinExistence type="predicted"/>
<organism evidence="1 2">
    <name type="scientific">Persea americana</name>
    <name type="common">Avocado</name>
    <dbReference type="NCBI Taxonomy" id="3435"/>
    <lineage>
        <taxon>Eukaryota</taxon>
        <taxon>Viridiplantae</taxon>
        <taxon>Streptophyta</taxon>
        <taxon>Embryophyta</taxon>
        <taxon>Tracheophyta</taxon>
        <taxon>Spermatophyta</taxon>
        <taxon>Magnoliopsida</taxon>
        <taxon>Magnoliidae</taxon>
        <taxon>Laurales</taxon>
        <taxon>Lauraceae</taxon>
        <taxon>Persea</taxon>
    </lineage>
</organism>
<evidence type="ECO:0000313" key="1">
    <source>
        <dbReference type="EMBL" id="KAJ8641856.1"/>
    </source>
</evidence>
<evidence type="ECO:0000313" key="2">
    <source>
        <dbReference type="Proteomes" id="UP001234297"/>
    </source>
</evidence>
<sequence>MNSTPSPIKSKPPQFISLSFQALVHISLMEMQETEEEFLNLRLATAVDTGGGRKRKKKDEINSYTQLGEEGGKLIAFLQLRDRMLKLDPKKGGVENGKGLHLIHLLLVSATTVDENKTILAAENLSELYKNVSLNGDSIQRVAAYFADGLAARLLTRRSPFYDMIMNRPTANEEFLAFTGLYRASPFFQFAHFTANQAIVEAFEEEEQHNNRELHVIDFDVLYGFQWPSLIQSLSDKATSSNPISLHITGFGRRLEELEETKTRLVNFAKSCRNLDFEFDGFVRGSNPITLSVKKNETIAVNLLLHLNTLGSDLQISETLKSIYSLNPSIVVLVEQDGSRSARSFLSRFMESLHYFAAMFDSLDDCLPPESAERLSIEKSHFGKEIKSMMNCEKGEEYHQRYERLETWRGRMESVGFGGVKLSSRSLSQAKLLLKIRSHFSQMEFDGGSGGFKVFERDGGRALSLGWQDRYLITATAWHCA</sequence>
<comment type="caution">
    <text evidence="1">The sequence shown here is derived from an EMBL/GenBank/DDBJ whole genome shotgun (WGS) entry which is preliminary data.</text>
</comment>
<dbReference type="EMBL" id="CM056813">
    <property type="protein sequence ID" value="KAJ8641856.1"/>
    <property type="molecule type" value="Genomic_DNA"/>
</dbReference>